<feature type="domain" description="Methyltransferase FkbM" evidence="1">
    <location>
        <begin position="17"/>
        <end position="79"/>
    </location>
</feature>
<accession>A0A7R9AA27</accession>
<name>A0A7R9AA27_9CRUS</name>
<dbReference type="GO" id="GO:0031902">
    <property type="term" value="C:late endosome membrane"/>
    <property type="evidence" value="ECO:0007669"/>
    <property type="project" value="TreeGrafter"/>
</dbReference>
<sequence length="98" mass="11313">IARYQKRGGNKAQLLICFPLESFLRAVGQSKVDYFSLDIEGLDYSVLSIIPWDILDIQVLMVETNKGTRNKILKLMADKKYQHVKKIGVDDIFEKPRK</sequence>
<gene>
    <name evidence="2" type="ORF">DSTB1V02_LOCUS10084</name>
</gene>
<dbReference type="GO" id="GO:0016197">
    <property type="term" value="P:endosomal transport"/>
    <property type="evidence" value="ECO:0007669"/>
    <property type="project" value="TreeGrafter"/>
</dbReference>
<protein>
    <recommendedName>
        <fullName evidence="1">Methyltransferase FkbM domain-containing protein</fullName>
    </recommendedName>
</protein>
<dbReference type="EMBL" id="CAJPEV010002777">
    <property type="protein sequence ID" value="CAG0898009.1"/>
    <property type="molecule type" value="Genomic_DNA"/>
</dbReference>
<proteinExistence type="predicted"/>
<feature type="non-terminal residue" evidence="2">
    <location>
        <position position="1"/>
    </location>
</feature>
<reference evidence="2" key="1">
    <citation type="submission" date="2020-11" db="EMBL/GenBank/DDBJ databases">
        <authorList>
            <person name="Tran Van P."/>
        </authorList>
    </citation>
    <scope>NUCLEOTIDE SEQUENCE</scope>
</reference>
<keyword evidence="3" id="KW-1185">Reference proteome</keyword>
<dbReference type="InterPro" id="IPR053202">
    <property type="entry name" value="EGF_Rcpt_Signaling_Reg"/>
</dbReference>
<evidence type="ECO:0000259" key="1">
    <source>
        <dbReference type="Pfam" id="PF05050"/>
    </source>
</evidence>
<dbReference type="PANTHER" id="PTHR34009:SF2">
    <property type="entry name" value="PROTEIN STAR"/>
    <property type="match status" value="1"/>
</dbReference>
<dbReference type="GO" id="GO:0005794">
    <property type="term" value="C:Golgi apparatus"/>
    <property type="evidence" value="ECO:0007669"/>
    <property type="project" value="TreeGrafter"/>
</dbReference>
<evidence type="ECO:0000313" key="3">
    <source>
        <dbReference type="Proteomes" id="UP000677054"/>
    </source>
</evidence>
<dbReference type="InterPro" id="IPR006342">
    <property type="entry name" value="FkbM_mtfrase"/>
</dbReference>
<dbReference type="AlphaFoldDB" id="A0A7R9AA27"/>
<dbReference type="Proteomes" id="UP000677054">
    <property type="component" value="Unassembled WGS sequence"/>
</dbReference>
<organism evidence="2">
    <name type="scientific">Darwinula stevensoni</name>
    <dbReference type="NCBI Taxonomy" id="69355"/>
    <lineage>
        <taxon>Eukaryota</taxon>
        <taxon>Metazoa</taxon>
        <taxon>Ecdysozoa</taxon>
        <taxon>Arthropoda</taxon>
        <taxon>Crustacea</taxon>
        <taxon>Oligostraca</taxon>
        <taxon>Ostracoda</taxon>
        <taxon>Podocopa</taxon>
        <taxon>Podocopida</taxon>
        <taxon>Darwinulocopina</taxon>
        <taxon>Darwinuloidea</taxon>
        <taxon>Darwinulidae</taxon>
        <taxon>Darwinula</taxon>
    </lineage>
</organism>
<dbReference type="GO" id="GO:0005789">
    <property type="term" value="C:endoplasmic reticulum membrane"/>
    <property type="evidence" value="ECO:0007669"/>
    <property type="project" value="TreeGrafter"/>
</dbReference>
<dbReference type="GO" id="GO:0005886">
    <property type="term" value="C:plasma membrane"/>
    <property type="evidence" value="ECO:0007669"/>
    <property type="project" value="TreeGrafter"/>
</dbReference>
<dbReference type="PANTHER" id="PTHR34009">
    <property type="entry name" value="PROTEIN STAR"/>
    <property type="match status" value="1"/>
</dbReference>
<dbReference type="EMBL" id="LR902294">
    <property type="protein sequence ID" value="CAD7250304.1"/>
    <property type="molecule type" value="Genomic_DNA"/>
</dbReference>
<dbReference type="OrthoDB" id="6357215at2759"/>
<dbReference type="Pfam" id="PF05050">
    <property type="entry name" value="Methyltransf_21"/>
    <property type="match status" value="1"/>
</dbReference>
<evidence type="ECO:0000313" key="2">
    <source>
        <dbReference type="EMBL" id="CAD7250304.1"/>
    </source>
</evidence>
<dbReference type="GO" id="GO:0006888">
    <property type="term" value="P:endoplasmic reticulum to Golgi vesicle-mediated transport"/>
    <property type="evidence" value="ECO:0007669"/>
    <property type="project" value="TreeGrafter"/>
</dbReference>